<keyword evidence="6" id="KW-0520">NAD</keyword>
<evidence type="ECO:0000256" key="11">
    <source>
        <dbReference type="ARBA" id="ARBA00023268"/>
    </source>
</evidence>
<evidence type="ECO:0000256" key="2">
    <source>
        <dbReference type="ARBA" id="ARBA00005005"/>
    </source>
</evidence>
<feature type="compositionally biased region" description="Basic and acidic residues" evidence="13">
    <location>
        <begin position="298"/>
        <end position="324"/>
    </location>
</feature>
<feature type="region of interest" description="Disordered" evidence="13">
    <location>
        <begin position="416"/>
        <end position="477"/>
    </location>
</feature>
<dbReference type="SUPFAM" id="SSF52096">
    <property type="entry name" value="ClpP/crotonase"/>
    <property type="match status" value="1"/>
</dbReference>
<feature type="domain" description="3-hydroxyacyl-CoA dehydrogenase C-terminal" evidence="14">
    <location>
        <begin position="1202"/>
        <end position="1288"/>
    </location>
</feature>
<dbReference type="InterPro" id="IPR006108">
    <property type="entry name" value="3HC_DH_C"/>
</dbReference>
<dbReference type="CDD" id="cd06558">
    <property type="entry name" value="crotonase-like"/>
    <property type="match status" value="1"/>
</dbReference>
<evidence type="ECO:0000256" key="5">
    <source>
        <dbReference type="ARBA" id="ARBA00023002"/>
    </source>
</evidence>
<feature type="compositionally biased region" description="Basic and acidic residues" evidence="13">
    <location>
        <begin position="220"/>
        <end position="244"/>
    </location>
</feature>
<keyword evidence="10" id="KW-0456">Lyase</keyword>
<feature type="domain" description="3-hydroxyacyl-CoA dehydrogenase C-terminal" evidence="14">
    <location>
        <begin position="1074"/>
        <end position="1166"/>
    </location>
</feature>
<dbReference type="InterPro" id="IPR029045">
    <property type="entry name" value="ClpP/crotonase-like_dom_sf"/>
</dbReference>
<feature type="compositionally biased region" description="Basic and acidic residues" evidence="13">
    <location>
        <begin position="195"/>
        <end position="206"/>
    </location>
</feature>
<evidence type="ECO:0000313" key="16">
    <source>
        <dbReference type="EMBL" id="AEG69095.1"/>
    </source>
</evidence>
<sequence>MHVLIADKAAAAHQPVADPDSQEDRDADIGGGHLGPVDLAAGECLVVLAQGDDQAQAEGEQRAVRKERRVVGQVRRVVTLQDQPLAEAVMADRDAQPGHETRHARGVEQPQVDGLVAVQRAQEAQRAHGRGGQQRIARHAVLRQPREHARRAAFGGEVVEHPRGRVHARVARRQHRRQDHRVHQAGGEGQPGMPEDQRERTHAEVGDVRRQQVRIGVRHQHADDEDRQYIEQQDAPEHLPDRARNGARRVGRFARRHADQLGALEREPGDHRHADHRRQPAHERRVADGQVVQARFGRTLDDAEDHRQADRDKAQHRDDLDQREPVFRLAEAAHGDRVEQEHHRQEARAPQHARHIGKPVVHDELRGGQLHRDRHRPVVPVVPAQREAEAFVHVARAVGGERARHGHVGGELAEAGHQAVDHRPDQHVGRQRPAGAGLRHRRARGDEQPRADRSADGDHGEVARTQGPAQARRRGGRGGVFWHGYRIGRFRSDRERNPSNVMEHPRCPVGAAGRKARLYQNRHAEGKKSGRAYTRLTSPAGRQGAPQCAKIEIERPCYFVYSLSGRGACRAAQQRYRRDSSTAGPGRSFAVPRTTKGTSMTAEYKVQDGVAVITLSNPPVNGLGHATRLGIVEGMVKAGDDPSVRAIVITGAGKAFSGGADIREFNTPKATQEPTLHAVIKAVESSGKPVVAAIHSVAMGGGLELAMGCHYRVAAPGAQIALPEVKLGILPGAGGTQRLPRAIGLEPALNMIVSGTAIPSEKLAGSGLFDRMIDGDLMAGAIAFAKQAAADGKLPKLRDRQVEHDNPEGFLQFARNTVAAVAKNFPAPGKCIDAVQAAVEKRFDDGLKFERDLFIELVNTTESRALRHAFFGERAAGKIPDVPEDTPVRKVEKVAVIGAGTMGGGISMNFLNAGIPVTILETRQEALDRGIATIRKNYENSAKKGKLTQEKVEARMALLKPTLSYDDIRDADLVIEAVFEDMGVKETVFKKLDEVAKPGAILASNTSTLDVDRIAGFTKRAQDVVGMHFFSPANVMKLLEVVRGKATAKDVLATVMKTAKAIKKTAVVSGVCDGFIGNRMIEQYSRQAGYLLDEGALPEQVDRAMEKFGFAMGPFRMGDLAGNDIGWAIRKRRAVDKPDIVYSKTADLLCEKGRFGQKTGAGWYDYKVGDRKPYPSQEVNDMIVQHSKDLGIARRKISDEEIVERLVYALVNEGAKILEEGIASKASDIDMVYLTGYGFPLFRGGPMLYADTVGLYNVAQAMHRYSKGYHGEAWKPAPLLRKLADEGKGFNG</sequence>
<reference evidence="16" key="1">
    <citation type="journal article" date="2011" name="J. Bacteriol.">
        <title>Complete genome sequence of the plant pathogen Ralstonia solanacearum strain Po82.</title>
        <authorList>
            <person name="Xu J."/>
            <person name="Zheng H.J."/>
            <person name="Liu L."/>
            <person name="Pan Z.C."/>
            <person name="Prior P."/>
            <person name="Tang B."/>
            <person name="Xu J.S."/>
            <person name="Zhang H."/>
            <person name="Tian Q."/>
            <person name="Zhang L.Q."/>
            <person name="Feng J."/>
        </authorList>
    </citation>
    <scope>NUCLEOTIDE SEQUENCE [LARGE SCALE GENOMIC DNA]</scope>
    <source>
        <strain evidence="16">Po82</strain>
    </source>
</reference>
<evidence type="ECO:0000259" key="14">
    <source>
        <dbReference type="Pfam" id="PF00725"/>
    </source>
</evidence>
<dbReference type="PATRIC" id="fig|1031711.3.peg.1744"/>
<evidence type="ECO:0000256" key="4">
    <source>
        <dbReference type="ARBA" id="ARBA00022963"/>
    </source>
</evidence>
<evidence type="ECO:0000256" key="8">
    <source>
        <dbReference type="ARBA" id="ARBA00023140"/>
    </source>
</evidence>
<keyword evidence="5" id="KW-0560">Oxidoreductase</keyword>
<dbReference type="SUPFAM" id="SSF48179">
    <property type="entry name" value="6-phosphogluconate dehydrogenase C-terminal domain-like"/>
    <property type="match status" value="2"/>
</dbReference>
<comment type="catalytic activity">
    <reaction evidence="12">
        <text>a (3S)-3-hydroxyacyl-CoA + NAD(+) = a 3-oxoacyl-CoA + NADH + H(+)</text>
        <dbReference type="Rhea" id="RHEA:22432"/>
        <dbReference type="ChEBI" id="CHEBI:15378"/>
        <dbReference type="ChEBI" id="CHEBI:57318"/>
        <dbReference type="ChEBI" id="CHEBI:57540"/>
        <dbReference type="ChEBI" id="CHEBI:57945"/>
        <dbReference type="ChEBI" id="CHEBI:90726"/>
        <dbReference type="EC" id="1.1.1.35"/>
    </reaction>
</comment>
<dbReference type="InterPro" id="IPR001753">
    <property type="entry name" value="Enoyl-CoA_hydra/iso"/>
</dbReference>
<dbReference type="Proteomes" id="UP000007953">
    <property type="component" value="Chromosome"/>
</dbReference>
<dbReference type="Gene3D" id="3.90.226.10">
    <property type="entry name" value="2-enoyl-CoA Hydratase, Chain A, domain 1"/>
    <property type="match status" value="1"/>
</dbReference>
<keyword evidence="7" id="KW-0443">Lipid metabolism</keyword>
<evidence type="ECO:0000256" key="12">
    <source>
        <dbReference type="ARBA" id="ARBA00049556"/>
    </source>
</evidence>
<dbReference type="PANTHER" id="PTHR23309">
    <property type="entry name" value="3-HYDROXYACYL-COA DEHYROGENASE"/>
    <property type="match status" value="1"/>
</dbReference>
<feature type="compositionally biased region" description="Basic and acidic residues" evidence="13">
    <location>
        <begin position="419"/>
        <end position="428"/>
    </location>
</feature>
<dbReference type="InterPro" id="IPR036291">
    <property type="entry name" value="NAD(P)-bd_dom_sf"/>
</dbReference>
<dbReference type="GO" id="GO:0003857">
    <property type="term" value="F:(3S)-3-hydroxyacyl-CoA dehydrogenase (NAD+) activity"/>
    <property type="evidence" value="ECO:0007669"/>
    <property type="project" value="UniProtKB-EC"/>
</dbReference>
<keyword evidence="4" id="KW-0442">Lipid degradation</keyword>
<evidence type="ECO:0000256" key="9">
    <source>
        <dbReference type="ARBA" id="ARBA00023235"/>
    </source>
</evidence>
<dbReference type="InterPro" id="IPR006176">
    <property type="entry name" value="3-OHacyl-CoA_DH_NAD-bd"/>
</dbReference>
<keyword evidence="3" id="KW-0276">Fatty acid metabolism</keyword>
<organism evidence="16">
    <name type="scientific">Ralstonia solanacearum (strain Po82)</name>
    <dbReference type="NCBI Taxonomy" id="1031711"/>
    <lineage>
        <taxon>Bacteria</taxon>
        <taxon>Pseudomonadati</taxon>
        <taxon>Pseudomonadota</taxon>
        <taxon>Betaproteobacteria</taxon>
        <taxon>Burkholderiales</taxon>
        <taxon>Burkholderiaceae</taxon>
        <taxon>Ralstonia</taxon>
        <taxon>Ralstonia solanacearum species complex</taxon>
    </lineage>
</organism>
<dbReference type="FunFam" id="3.40.50.720:FF:000009">
    <property type="entry name" value="Fatty oxidation complex, alpha subunit"/>
    <property type="match status" value="1"/>
</dbReference>
<evidence type="ECO:0000256" key="3">
    <source>
        <dbReference type="ARBA" id="ARBA00022832"/>
    </source>
</evidence>
<evidence type="ECO:0000256" key="7">
    <source>
        <dbReference type="ARBA" id="ARBA00023098"/>
    </source>
</evidence>
<dbReference type="KEGG" id="rsn:RSPO_c01795"/>
<dbReference type="GO" id="GO:0006635">
    <property type="term" value="P:fatty acid beta-oxidation"/>
    <property type="evidence" value="ECO:0007669"/>
    <property type="project" value="UniProtKB-UniPathway"/>
</dbReference>
<keyword evidence="11" id="KW-0511">Multifunctional enzyme</keyword>
<dbReference type="Pfam" id="PF00378">
    <property type="entry name" value="ECH_1"/>
    <property type="match status" value="1"/>
</dbReference>
<feature type="compositionally biased region" description="Basic residues" evidence="13">
    <location>
        <begin position="170"/>
        <end position="180"/>
    </location>
</feature>
<accession>F6G0W5</accession>
<feature type="region of interest" description="Disordered" evidence="13">
    <location>
        <begin position="260"/>
        <end position="324"/>
    </location>
</feature>
<protein>
    <submittedName>
        <fullName evidence="16">Fused 3-hydroxybutyryl-CoA epimerase</fullName>
    </submittedName>
</protein>
<dbReference type="Pfam" id="PF00725">
    <property type="entry name" value="3HCDH"/>
    <property type="match status" value="2"/>
</dbReference>
<feature type="region of interest" description="Disordered" evidence="13">
    <location>
        <begin position="1"/>
        <end position="34"/>
    </location>
</feature>
<evidence type="ECO:0000256" key="1">
    <source>
        <dbReference type="ARBA" id="ARBA00004275"/>
    </source>
</evidence>
<dbReference type="GO" id="GO:0016853">
    <property type="term" value="F:isomerase activity"/>
    <property type="evidence" value="ECO:0007669"/>
    <property type="project" value="UniProtKB-KW"/>
</dbReference>
<dbReference type="GO" id="GO:0004300">
    <property type="term" value="F:enoyl-CoA hydratase activity"/>
    <property type="evidence" value="ECO:0007669"/>
    <property type="project" value="UniProtKB-ARBA"/>
</dbReference>
<keyword evidence="9" id="KW-0413">Isomerase</keyword>
<dbReference type="GO" id="GO:0070403">
    <property type="term" value="F:NAD+ binding"/>
    <property type="evidence" value="ECO:0007669"/>
    <property type="project" value="InterPro"/>
</dbReference>
<evidence type="ECO:0000259" key="15">
    <source>
        <dbReference type="Pfam" id="PF02737"/>
    </source>
</evidence>
<feature type="region of interest" description="Disordered" evidence="13">
    <location>
        <begin position="577"/>
        <end position="597"/>
    </location>
</feature>
<dbReference type="eggNOG" id="COG1024">
    <property type="taxonomic scope" value="Bacteria"/>
</dbReference>
<dbReference type="eggNOG" id="COG1250">
    <property type="taxonomic scope" value="Bacteria"/>
</dbReference>
<proteinExistence type="predicted"/>
<dbReference type="EMBL" id="CP002819">
    <property type="protein sequence ID" value="AEG69095.1"/>
    <property type="molecule type" value="Genomic_DNA"/>
</dbReference>
<name>F6G0W5_RALS8</name>
<comment type="pathway">
    <text evidence="2">Lipid metabolism; fatty acid beta-oxidation.</text>
</comment>
<evidence type="ECO:0000256" key="6">
    <source>
        <dbReference type="ARBA" id="ARBA00023027"/>
    </source>
</evidence>
<dbReference type="FunFam" id="1.10.1040.50:FF:000006">
    <property type="entry name" value="Peroxisomal bifunctional enzyme"/>
    <property type="match status" value="1"/>
</dbReference>
<evidence type="ECO:0000256" key="13">
    <source>
        <dbReference type="SAM" id="MobiDB-lite"/>
    </source>
</evidence>
<dbReference type="InterPro" id="IPR008927">
    <property type="entry name" value="6-PGluconate_DH-like_C_sf"/>
</dbReference>
<dbReference type="HOGENOM" id="CLU_262124_0_0_4"/>
<evidence type="ECO:0000256" key="10">
    <source>
        <dbReference type="ARBA" id="ARBA00023239"/>
    </source>
</evidence>
<comment type="subcellular location">
    <subcellularLocation>
        <location evidence="1">Peroxisome</location>
    </subcellularLocation>
</comment>
<dbReference type="Gene3D" id="3.40.50.720">
    <property type="entry name" value="NAD(P)-binding Rossmann-like Domain"/>
    <property type="match status" value="1"/>
</dbReference>
<dbReference type="SUPFAM" id="SSF51735">
    <property type="entry name" value="NAD(P)-binding Rossmann-fold domains"/>
    <property type="match status" value="1"/>
</dbReference>
<feature type="region of interest" description="Disordered" evidence="13">
    <location>
        <begin position="218"/>
        <end position="244"/>
    </location>
</feature>
<feature type="compositionally biased region" description="Basic and acidic residues" evidence="13">
    <location>
        <begin position="444"/>
        <end position="462"/>
    </location>
</feature>
<dbReference type="PANTHER" id="PTHR23309:SF51">
    <property type="entry name" value="3-HYDROXYACYL-COA DEHYDROGENASE-RELATED"/>
    <property type="match status" value="1"/>
</dbReference>
<feature type="region of interest" description="Disordered" evidence="13">
    <location>
        <begin position="170"/>
        <end position="206"/>
    </location>
</feature>
<dbReference type="UniPathway" id="UPA00659"/>
<dbReference type="Pfam" id="PF02737">
    <property type="entry name" value="3HCDH_N"/>
    <property type="match status" value="1"/>
</dbReference>
<dbReference type="Gene3D" id="1.10.1040.50">
    <property type="match status" value="1"/>
</dbReference>
<gene>
    <name evidence="16" type="primary">fadB</name>
    <name evidence="16" type="ordered locus">RSPO_c01795</name>
</gene>
<feature type="domain" description="3-hydroxyacyl-CoA dehydrogenase NAD binding" evidence="15">
    <location>
        <begin position="893"/>
        <end position="1069"/>
    </location>
</feature>
<feature type="compositionally biased region" description="Basic and acidic residues" evidence="13">
    <location>
        <begin position="260"/>
        <end position="287"/>
    </location>
</feature>
<keyword evidence="8" id="KW-0576">Peroxisome</keyword>